<accession>A0ABR8C6Y3</accession>
<keyword evidence="2" id="KW-1185">Reference proteome</keyword>
<gene>
    <name evidence="1" type="ORF">H6G05_04875</name>
</gene>
<evidence type="ECO:0000313" key="2">
    <source>
        <dbReference type="Proteomes" id="UP000618445"/>
    </source>
</evidence>
<dbReference type="Pfam" id="PF08869">
    <property type="entry name" value="XisI"/>
    <property type="match status" value="1"/>
</dbReference>
<dbReference type="CDD" id="cd16382">
    <property type="entry name" value="XisI-like"/>
    <property type="match status" value="1"/>
</dbReference>
<dbReference type="Proteomes" id="UP000618445">
    <property type="component" value="Unassembled WGS sequence"/>
</dbReference>
<evidence type="ECO:0000313" key="1">
    <source>
        <dbReference type="EMBL" id="MBD2316180.1"/>
    </source>
</evidence>
<proteinExistence type="predicted"/>
<name>A0ABR8C6Y3_9CYAN</name>
<dbReference type="InterPro" id="IPR014968">
    <property type="entry name" value="XisI"/>
</dbReference>
<dbReference type="EMBL" id="JACJQY010000005">
    <property type="protein sequence ID" value="MBD2316180.1"/>
    <property type="molecule type" value="Genomic_DNA"/>
</dbReference>
<dbReference type="RefSeq" id="WP_190576816.1">
    <property type="nucleotide sequence ID" value="NZ_CAWPQU010000045.1"/>
</dbReference>
<protein>
    <submittedName>
        <fullName evidence="1">XisI protein</fullName>
    </submittedName>
</protein>
<comment type="caution">
    <text evidence="1">The sequence shown here is derived from an EMBL/GenBank/DDBJ whole genome shotgun (WGS) entry which is preliminary data.</text>
</comment>
<reference evidence="1 2" key="1">
    <citation type="journal article" date="2020" name="ISME J.">
        <title>Comparative genomics reveals insights into cyanobacterial evolution and habitat adaptation.</title>
        <authorList>
            <person name="Chen M.Y."/>
            <person name="Teng W.K."/>
            <person name="Zhao L."/>
            <person name="Hu C.X."/>
            <person name="Zhou Y.K."/>
            <person name="Han B.P."/>
            <person name="Song L.R."/>
            <person name="Shu W.S."/>
        </authorList>
    </citation>
    <scope>NUCLEOTIDE SEQUENCE [LARGE SCALE GENOMIC DNA]</scope>
    <source>
        <strain evidence="1 2">FACHB-1050</strain>
    </source>
</reference>
<sequence>MDRVSEYRQIICQFLKDFSKDDPDARLIFDKERDRYLVLHSGWRNGYRFYGCAIHLDLIDGKVWIQQNSTEVMVDQDLEKLGVSPKDIILGFRSPEVRERLAALR</sequence>
<dbReference type="SUPFAM" id="SSF143847">
    <property type="entry name" value="XisI-like"/>
    <property type="match status" value="1"/>
</dbReference>
<organism evidence="1 2">
    <name type="scientific">Phormidium tenue FACHB-1050</name>
    <dbReference type="NCBI Taxonomy" id="2692857"/>
    <lineage>
        <taxon>Bacteria</taxon>
        <taxon>Bacillati</taxon>
        <taxon>Cyanobacteriota</taxon>
        <taxon>Cyanophyceae</taxon>
        <taxon>Oscillatoriophycideae</taxon>
        <taxon>Oscillatoriales</taxon>
        <taxon>Oscillatoriaceae</taxon>
        <taxon>Phormidium</taxon>
    </lineage>
</organism>
<dbReference type="Gene3D" id="3.30.310.110">
    <property type="entry name" value="XisI-like"/>
    <property type="match status" value="1"/>
</dbReference>
<dbReference type="InterPro" id="IPR035943">
    <property type="entry name" value="XisI-like_sf"/>
</dbReference>